<dbReference type="InterPro" id="IPR003594">
    <property type="entry name" value="HATPase_dom"/>
</dbReference>
<dbReference type="SUPFAM" id="SSF47384">
    <property type="entry name" value="Homodimeric domain of signal transducing histidine kinase"/>
    <property type="match status" value="1"/>
</dbReference>
<feature type="transmembrane region" description="Helical" evidence="5">
    <location>
        <begin position="238"/>
        <end position="260"/>
    </location>
</feature>
<dbReference type="CDD" id="cd00075">
    <property type="entry name" value="HATPase"/>
    <property type="match status" value="1"/>
</dbReference>
<evidence type="ECO:0000256" key="5">
    <source>
        <dbReference type="SAM" id="Phobius"/>
    </source>
</evidence>
<evidence type="ECO:0000259" key="6">
    <source>
        <dbReference type="PROSITE" id="PS50109"/>
    </source>
</evidence>
<keyword evidence="5" id="KW-0472">Membrane</keyword>
<dbReference type="Pfam" id="PF00512">
    <property type="entry name" value="HisKA"/>
    <property type="match status" value="1"/>
</dbReference>
<evidence type="ECO:0000256" key="4">
    <source>
        <dbReference type="SAM" id="Coils"/>
    </source>
</evidence>
<dbReference type="SUPFAM" id="SSF55874">
    <property type="entry name" value="ATPase domain of HSP90 chaperone/DNA topoisomerase II/histidine kinase"/>
    <property type="match status" value="1"/>
</dbReference>
<feature type="transmembrane region" description="Helical" evidence="5">
    <location>
        <begin position="305"/>
        <end position="322"/>
    </location>
</feature>
<dbReference type="Pfam" id="PF07696">
    <property type="entry name" value="7TMR-DISMED2"/>
    <property type="match status" value="1"/>
</dbReference>
<dbReference type="CDD" id="cd00082">
    <property type="entry name" value="HisKA"/>
    <property type="match status" value="1"/>
</dbReference>
<name>G7ZA37_AZOL4</name>
<keyword evidence="5" id="KW-1133">Transmembrane helix</keyword>
<evidence type="ECO:0000256" key="2">
    <source>
        <dbReference type="ARBA" id="ARBA00012438"/>
    </source>
</evidence>
<dbReference type="PANTHER" id="PTHR43547">
    <property type="entry name" value="TWO-COMPONENT HISTIDINE KINASE"/>
    <property type="match status" value="1"/>
</dbReference>
<feature type="transmembrane region" description="Helical" evidence="5">
    <location>
        <begin position="272"/>
        <end position="293"/>
    </location>
</feature>
<accession>G7ZA37</accession>
<dbReference type="SMART" id="SM00387">
    <property type="entry name" value="HATPase_c"/>
    <property type="match status" value="1"/>
</dbReference>
<dbReference type="InterPro" id="IPR004358">
    <property type="entry name" value="Sig_transdc_His_kin-like_C"/>
</dbReference>
<dbReference type="InterPro" id="IPR011622">
    <property type="entry name" value="7TMR_DISM_rcpt_extracell_dom2"/>
</dbReference>
<evidence type="ECO:0000313" key="8">
    <source>
        <dbReference type="Proteomes" id="UP000005667"/>
    </source>
</evidence>
<dbReference type="InterPro" id="IPR036890">
    <property type="entry name" value="HATPase_C_sf"/>
</dbReference>
<geneLocation type="plasmid" evidence="7 8">
    <name>AZO_p1</name>
</geneLocation>
<dbReference type="InterPro" id="IPR003661">
    <property type="entry name" value="HisK_dim/P_dom"/>
</dbReference>
<dbReference type="PROSITE" id="PS50109">
    <property type="entry name" value="HIS_KIN"/>
    <property type="match status" value="1"/>
</dbReference>
<keyword evidence="4" id="KW-0175">Coiled coil</keyword>
<dbReference type="Gene3D" id="3.30.565.10">
    <property type="entry name" value="Histidine kinase-like ATPase, C-terminal domain"/>
    <property type="match status" value="1"/>
</dbReference>
<feature type="transmembrane region" description="Helical" evidence="5">
    <location>
        <begin position="392"/>
        <end position="410"/>
    </location>
</feature>
<dbReference type="OrthoDB" id="9806130at2"/>
<dbReference type="InterPro" id="IPR036097">
    <property type="entry name" value="HisK_dim/P_sf"/>
</dbReference>
<keyword evidence="7" id="KW-0614">Plasmid</keyword>
<dbReference type="AlphaFoldDB" id="G7ZA37"/>
<dbReference type="HOGENOM" id="CLU_000445_105_2_5"/>
<dbReference type="PRINTS" id="PR00344">
    <property type="entry name" value="BCTRLSENSOR"/>
</dbReference>
<dbReference type="Pfam" id="PF02518">
    <property type="entry name" value="HATPase_c"/>
    <property type="match status" value="1"/>
</dbReference>
<keyword evidence="8" id="KW-1185">Reference proteome</keyword>
<dbReference type="KEGG" id="ali:AZOLI_p10178"/>
<feature type="transmembrane region" description="Helical" evidence="5">
    <location>
        <begin position="361"/>
        <end position="380"/>
    </location>
</feature>
<dbReference type="EMBL" id="FQ311869">
    <property type="protein sequence ID" value="CBS88477.1"/>
    <property type="molecule type" value="Genomic_DNA"/>
</dbReference>
<reference evidence="8" key="1">
    <citation type="journal article" date="2011" name="PLoS Genet.">
        <title>Azospirillum genomes reveal transition of bacteria from aquatic to terrestrial environments.</title>
        <authorList>
            <person name="Wisniewski-Dye F."/>
            <person name="Borziak K."/>
            <person name="Khalsa-Moyers G."/>
            <person name="Alexandre G."/>
            <person name="Sukharnikov L.O."/>
            <person name="Wuichet K."/>
            <person name="Hurst G.B."/>
            <person name="McDonald W.H."/>
            <person name="Robertson J.S."/>
            <person name="Barbe V."/>
            <person name="Calteau A."/>
            <person name="Rouy Z."/>
            <person name="Mangenot S."/>
            <person name="Prigent-Combaret C."/>
            <person name="Normand P."/>
            <person name="Boyer M."/>
            <person name="Siguier P."/>
            <person name="Dessaux Y."/>
            <person name="Elmerich C."/>
            <person name="Condemine G."/>
            <person name="Krishnen G."/>
            <person name="Kennedy I."/>
            <person name="Paterson A.H."/>
            <person name="Gonzalez V."/>
            <person name="Mavingui P."/>
            <person name="Zhulin I.B."/>
        </authorList>
    </citation>
    <scope>NUCLEOTIDE SEQUENCE [LARGE SCALE GENOMIC DNA]</scope>
    <source>
        <strain evidence="8">4B</strain>
    </source>
</reference>
<gene>
    <name evidence="7" type="ordered locus">AZOLI_p10178</name>
</gene>
<evidence type="ECO:0000313" key="7">
    <source>
        <dbReference type="EMBL" id="CBS88477.1"/>
    </source>
</evidence>
<dbReference type="Gene3D" id="1.10.287.130">
    <property type="match status" value="1"/>
</dbReference>
<comment type="catalytic activity">
    <reaction evidence="1">
        <text>ATP + protein L-histidine = ADP + protein N-phospho-L-histidine.</text>
        <dbReference type="EC" id="2.7.13.3"/>
    </reaction>
</comment>
<dbReference type="Pfam" id="PF07695">
    <property type="entry name" value="7TMR-DISM_7TM"/>
    <property type="match status" value="1"/>
</dbReference>
<keyword evidence="3" id="KW-0597">Phosphoprotein</keyword>
<organism evidence="7 8">
    <name type="scientific">Azospirillum lipoferum (strain 4B)</name>
    <dbReference type="NCBI Taxonomy" id="862719"/>
    <lineage>
        <taxon>Bacteria</taxon>
        <taxon>Pseudomonadati</taxon>
        <taxon>Pseudomonadota</taxon>
        <taxon>Alphaproteobacteria</taxon>
        <taxon>Rhodospirillales</taxon>
        <taxon>Azospirillaceae</taxon>
        <taxon>Azospirillum</taxon>
    </lineage>
</organism>
<evidence type="ECO:0000256" key="1">
    <source>
        <dbReference type="ARBA" id="ARBA00000085"/>
    </source>
</evidence>
<keyword evidence="7" id="KW-0418">Kinase</keyword>
<keyword evidence="5" id="KW-0812">Transmembrane</keyword>
<dbReference type="GO" id="GO:0000155">
    <property type="term" value="F:phosphorelay sensor kinase activity"/>
    <property type="evidence" value="ECO:0007669"/>
    <property type="project" value="InterPro"/>
</dbReference>
<dbReference type="Proteomes" id="UP000005667">
    <property type="component" value="Plasmid AZO_p1"/>
</dbReference>
<proteinExistence type="predicted"/>
<keyword evidence="7" id="KW-0808">Transferase</keyword>
<sequence>MPFMPLHQLPNRQTASRTRLWLWAMALLLLAGMVSARAEEPGYRQPPIDLVAAQTPLSISGHLEAMRDPTGQMTLADALSATFLPIPLTLGAGYTSDAVWVRFRLRQPGPDAGHWILDLLPPIIDRIDLYIATTDKPHGPEDFQRQSVGSMVPVPEHRVANSNLLVSFNLPPGAVRDVYARVTSATVVSFRGAIFDDRSLTATVSNHSLFHGLIYGSFALVFIFNVLWFIWLRERLNLYYAGYVLSLLINHMAISNTLASLMPETFAPTSKLWMSISNATSLTCGALFVVTFLRLREKAPWGRATILTLGALCPLTVIPVLFGDYRSGATAGQFIGLALIIADTSFSIKLALRGDILARRFLIAFAPALCGGGVSIMRALGLIPNTWWTEQFYFIASLLHIVLMNISMMTRMRDAENARREAQATALAASHAAEERALRIIDEQTRELVSAKREVEAALAAERQAAKDQIQFIDMIGHEYRTPMSVIRAGIDVMELSAAVPGPSQTTLLDRMRRSADRLVELIEVGLQRDRFDQPSLAVDLRPLDLARLARDVVMELPPDGPDVLVHAPEPVPVHADLLLLRTVVINLLDNAQKYGGVEKPIEITVGIEDSIAIFRITDRGPGIPPSVIPHIFDKYYRAPRARTVVGIGLGLYLAHKIAILHKGKLELESGDPGQCMFRLCLPVFANPVEG</sequence>
<dbReference type="InterPro" id="IPR011623">
    <property type="entry name" value="7TMR_DISM_rcpt_extracell_dom1"/>
</dbReference>
<feature type="transmembrane region" description="Helical" evidence="5">
    <location>
        <begin position="334"/>
        <end position="352"/>
    </location>
</feature>
<protein>
    <recommendedName>
        <fullName evidence="2">histidine kinase</fullName>
        <ecNumber evidence="2">2.7.13.3</ecNumber>
    </recommendedName>
</protein>
<dbReference type="InterPro" id="IPR005467">
    <property type="entry name" value="His_kinase_dom"/>
</dbReference>
<dbReference type="PANTHER" id="PTHR43547:SF2">
    <property type="entry name" value="HYBRID SIGNAL TRANSDUCTION HISTIDINE KINASE C"/>
    <property type="match status" value="1"/>
</dbReference>
<dbReference type="SMART" id="SM00388">
    <property type="entry name" value="HisKA"/>
    <property type="match status" value="1"/>
</dbReference>
<dbReference type="EC" id="2.7.13.3" evidence="2"/>
<feature type="coiled-coil region" evidence="4">
    <location>
        <begin position="434"/>
        <end position="461"/>
    </location>
</feature>
<feature type="transmembrane region" description="Helical" evidence="5">
    <location>
        <begin position="209"/>
        <end position="231"/>
    </location>
</feature>
<evidence type="ECO:0000256" key="3">
    <source>
        <dbReference type="ARBA" id="ARBA00022553"/>
    </source>
</evidence>
<dbReference type="Gene3D" id="2.60.40.2380">
    <property type="match status" value="1"/>
</dbReference>
<feature type="domain" description="Histidine kinase" evidence="6">
    <location>
        <begin position="475"/>
        <end position="686"/>
    </location>
</feature>